<dbReference type="GO" id="GO:0008745">
    <property type="term" value="F:N-acetylmuramoyl-L-alanine amidase activity"/>
    <property type="evidence" value="ECO:0007669"/>
    <property type="project" value="InterPro"/>
</dbReference>
<dbReference type="AlphaFoldDB" id="A0A401UPM4"/>
<organism evidence="4 5">
    <name type="scientific">Clostridium tagluense</name>
    <dbReference type="NCBI Taxonomy" id="360422"/>
    <lineage>
        <taxon>Bacteria</taxon>
        <taxon>Bacillati</taxon>
        <taxon>Bacillota</taxon>
        <taxon>Clostridia</taxon>
        <taxon>Eubacteriales</taxon>
        <taxon>Clostridiaceae</taxon>
        <taxon>Clostridium</taxon>
    </lineage>
</organism>
<dbReference type="EMBL" id="BHYK01000018">
    <property type="protein sequence ID" value="GCD11461.1"/>
    <property type="molecule type" value="Genomic_DNA"/>
</dbReference>
<dbReference type="Pfam" id="PF01520">
    <property type="entry name" value="Amidase_3"/>
    <property type="match status" value="2"/>
</dbReference>
<comment type="caution">
    <text evidence="4">The sequence shown here is derived from an EMBL/GenBank/DDBJ whole genome shotgun (WGS) entry which is preliminary data.</text>
</comment>
<protein>
    <recommendedName>
        <fullName evidence="3">MurNAc-LAA domain-containing protein</fullName>
    </recommendedName>
</protein>
<dbReference type="Pfam" id="PF13205">
    <property type="entry name" value="Big_5"/>
    <property type="match status" value="1"/>
</dbReference>
<evidence type="ECO:0000259" key="3">
    <source>
        <dbReference type="SMART" id="SM00646"/>
    </source>
</evidence>
<dbReference type="InterPro" id="IPR011081">
    <property type="entry name" value="Big_4"/>
</dbReference>
<dbReference type="InterPro" id="IPR014755">
    <property type="entry name" value="Cu-Rt/internalin_Ig-like"/>
</dbReference>
<keyword evidence="5" id="KW-1185">Reference proteome</keyword>
<dbReference type="InterPro" id="IPR002508">
    <property type="entry name" value="MurNAc-LAA_cat"/>
</dbReference>
<keyword evidence="1" id="KW-0732">Signal</keyword>
<feature type="domain" description="MurNAc-LAA" evidence="3">
    <location>
        <begin position="471"/>
        <end position="581"/>
    </location>
</feature>
<evidence type="ECO:0000313" key="5">
    <source>
        <dbReference type="Proteomes" id="UP000287872"/>
    </source>
</evidence>
<dbReference type="SUPFAM" id="SSF53187">
    <property type="entry name" value="Zn-dependent exopeptidases"/>
    <property type="match status" value="2"/>
</dbReference>
<keyword evidence="2" id="KW-0378">Hydrolase</keyword>
<dbReference type="Gene3D" id="2.60.40.1220">
    <property type="match status" value="1"/>
</dbReference>
<dbReference type="InterPro" id="IPR050695">
    <property type="entry name" value="N-acetylmuramoyl_amidase_3"/>
</dbReference>
<feature type="domain" description="MurNAc-LAA" evidence="3">
    <location>
        <begin position="200"/>
        <end position="314"/>
    </location>
</feature>
<dbReference type="Proteomes" id="UP000287872">
    <property type="component" value="Unassembled WGS sequence"/>
</dbReference>
<dbReference type="GO" id="GO:0030288">
    <property type="term" value="C:outer membrane-bounded periplasmic space"/>
    <property type="evidence" value="ECO:0007669"/>
    <property type="project" value="TreeGrafter"/>
</dbReference>
<dbReference type="InterPro" id="IPR032812">
    <property type="entry name" value="SbsA_Ig"/>
</dbReference>
<dbReference type="Pfam" id="PF07532">
    <property type="entry name" value="Big_4"/>
    <property type="match status" value="1"/>
</dbReference>
<dbReference type="Gene3D" id="3.40.630.40">
    <property type="entry name" value="Zn-dependent exopeptidases"/>
    <property type="match status" value="2"/>
</dbReference>
<evidence type="ECO:0000313" key="4">
    <source>
        <dbReference type="EMBL" id="GCD11461.1"/>
    </source>
</evidence>
<evidence type="ECO:0000256" key="2">
    <source>
        <dbReference type="ARBA" id="ARBA00022801"/>
    </source>
</evidence>
<dbReference type="RefSeq" id="WP_185732734.1">
    <property type="nucleotide sequence ID" value="NZ_BHYK01000018.1"/>
</dbReference>
<dbReference type="CDD" id="cd02696">
    <property type="entry name" value="MurNAc-LAA"/>
    <property type="match status" value="2"/>
</dbReference>
<evidence type="ECO:0000256" key="1">
    <source>
        <dbReference type="ARBA" id="ARBA00022729"/>
    </source>
</evidence>
<accession>A0A401UPM4</accession>
<dbReference type="PANTHER" id="PTHR30404">
    <property type="entry name" value="N-ACETYLMURAMOYL-L-ALANINE AMIDASE"/>
    <property type="match status" value="1"/>
</dbReference>
<proteinExistence type="predicted"/>
<dbReference type="SMART" id="SM00646">
    <property type="entry name" value="Ami_3"/>
    <property type="match status" value="2"/>
</dbReference>
<sequence>MKNIFKSFLIVILTFALCIPMQIIVKASTYTDIGTKNNVVVSKPWTVSFNKSLSSNTVNTTNIKVLGEANKNIDVDVSLANNNKNVIVKPIKNYEANSEYTLIVTEKVKSSDGKDLPKEVRMNFNTESAATKPSEFTVCIDPAQYYKDITGKNGAKAKDVNLNTALKLGNILKTKGFNVVYTRDSDSVTWDKLNEDEAKAAIAKKAKADVFLSINTNAYSSDTANGIETYYLSDISNNKVLAELMQSELIKATEAKDRGIKAAGKEENLAILNKLNCPGVVLELGFLSNPEEEILLTNADYQNNAAKAIANALMKYTGFANTDTSYDSLFQISSVGDTIVNLEVGGKYAFPKTILATMTNNSKKEVGVEWLQDLVSFAKSGTYTYEGVIKNYDKKAKVIINVKEAVKNKYSVVLDAGHGGADSGAVGQMGTKEKTIVLAITLKVGNILAKNGVGVTYTRTTDKTQGLQQKCDVSNNAKPNYFVSIHANSYSAPTVSGIETFYKSGSAAGQKLAQAVQTELIKATGRVDRKIKTAGFYVLNNTNATAILVETSFVSNPTEEKLLVTEAYQTKVAQAISTGILKSLGISKIVF</sequence>
<reference evidence="4 5" key="1">
    <citation type="submission" date="2018-11" db="EMBL/GenBank/DDBJ databases">
        <title>Genome sequencing and assembly of Clostridium tagluense strain A121.</title>
        <authorList>
            <person name="Murakami T."/>
            <person name="Segawa T."/>
            <person name="Shcherbakova V.A."/>
            <person name="Mori H."/>
            <person name="Yoshimura Y."/>
        </authorList>
    </citation>
    <scope>NUCLEOTIDE SEQUENCE [LARGE SCALE GENOMIC DNA]</scope>
    <source>
        <strain evidence="4 5">A121</strain>
    </source>
</reference>
<gene>
    <name evidence="4" type="ORF">Ctaglu_30840</name>
</gene>
<dbReference type="GO" id="GO:0009253">
    <property type="term" value="P:peptidoglycan catabolic process"/>
    <property type="evidence" value="ECO:0007669"/>
    <property type="project" value="InterPro"/>
</dbReference>
<dbReference type="PANTHER" id="PTHR30404:SF0">
    <property type="entry name" value="N-ACETYLMURAMOYL-L-ALANINE AMIDASE AMIC"/>
    <property type="match status" value="1"/>
</dbReference>
<name>A0A401UPM4_9CLOT</name>